<dbReference type="PROSITE" id="PS50113">
    <property type="entry name" value="PAC"/>
    <property type="match status" value="1"/>
</dbReference>
<dbReference type="EMBL" id="NTFS01000057">
    <property type="protein sequence ID" value="PAX58409.1"/>
    <property type="molecule type" value="Genomic_DNA"/>
</dbReference>
<evidence type="ECO:0000313" key="16">
    <source>
        <dbReference type="Proteomes" id="UP000218238"/>
    </source>
</evidence>
<evidence type="ECO:0000259" key="11">
    <source>
        <dbReference type="PROSITE" id="PS50109"/>
    </source>
</evidence>
<evidence type="ECO:0000313" key="15">
    <source>
        <dbReference type="EMBL" id="PAX58409.1"/>
    </source>
</evidence>
<dbReference type="Pfam" id="PF08447">
    <property type="entry name" value="PAS_3"/>
    <property type="match status" value="1"/>
</dbReference>
<dbReference type="InterPro" id="IPR004358">
    <property type="entry name" value="Sig_transdc_His_kin-like_C"/>
</dbReference>
<dbReference type="CDD" id="cd00082">
    <property type="entry name" value="HisKA"/>
    <property type="match status" value="1"/>
</dbReference>
<dbReference type="InterPro" id="IPR000014">
    <property type="entry name" value="PAS"/>
</dbReference>
<dbReference type="InterPro" id="IPR036890">
    <property type="entry name" value="HATPase_C_sf"/>
</dbReference>
<dbReference type="Pfam" id="PF02518">
    <property type="entry name" value="HATPase_c"/>
    <property type="match status" value="1"/>
</dbReference>
<evidence type="ECO:0000259" key="14">
    <source>
        <dbReference type="PROSITE" id="PS50113"/>
    </source>
</evidence>
<dbReference type="InterPro" id="IPR003594">
    <property type="entry name" value="HATPase_dom"/>
</dbReference>
<dbReference type="PROSITE" id="PS50046">
    <property type="entry name" value="PHYTOCHROME_2"/>
    <property type="match status" value="1"/>
</dbReference>
<comment type="similarity">
    <text evidence="2">In the N-terminal section; belongs to the phytochrome family.</text>
</comment>
<keyword evidence="5" id="KW-0808">Transferase</keyword>
<keyword evidence="7" id="KW-0902">Two-component regulatory system</keyword>
<dbReference type="PROSITE" id="PS50109">
    <property type="entry name" value="HIS_KIN"/>
    <property type="match status" value="1"/>
</dbReference>
<dbReference type="InterPro" id="IPR029016">
    <property type="entry name" value="GAF-like_dom_sf"/>
</dbReference>
<evidence type="ECO:0000256" key="7">
    <source>
        <dbReference type="ARBA" id="ARBA00023012"/>
    </source>
</evidence>
<keyword evidence="16" id="KW-1185">Reference proteome</keyword>
<dbReference type="InterPro" id="IPR013655">
    <property type="entry name" value="PAS_fold_3"/>
</dbReference>
<dbReference type="InterPro" id="IPR016132">
    <property type="entry name" value="Phyto_chromo_attachment"/>
</dbReference>
<evidence type="ECO:0000256" key="8">
    <source>
        <dbReference type="ARBA" id="ARBA00055745"/>
    </source>
</evidence>
<dbReference type="CDD" id="cd17580">
    <property type="entry name" value="REC_2_DhkD-like"/>
    <property type="match status" value="1"/>
</dbReference>
<evidence type="ECO:0000256" key="1">
    <source>
        <dbReference type="ARBA" id="ARBA00000085"/>
    </source>
</evidence>
<dbReference type="SUPFAM" id="SSF55785">
    <property type="entry name" value="PYP-like sensor domain (PAS domain)"/>
    <property type="match status" value="1"/>
</dbReference>
<dbReference type="InterPro" id="IPR036097">
    <property type="entry name" value="HisK_dim/P_sf"/>
</dbReference>
<comment type="function">
    <text evidence="8">Photoreceptor which exists in two forms that are reversibly interconvertible by light: the R form that absorbs maximally in the red region of the spectrum and the FR form that absorbs maximally in the far-red region.</text>
</comment>
<dbReference type="CDD" id="cd16922">
    <property type="entry name" value="HATPase_EvgS-ArcB-TorS-like"/>
    <property type="match status" value="1"/>
</dbReference>
<feature type="domain" description="Phytochrome chromophore attachment site" evidence="10">
    <location>
        <begin position="286"/>
        <end position="422"/>
    </location>
</feature>
<proteinExistence type="inferred from homology"/>
<dbReference type="SMART" id="SM00388">
    <property type="entry name" value="HisKA"/>
    <property type="match status" value="1"/>
</dbReference>
<sequence>MNRKYRTILIVDDCLEDRETYRRYLLQDVNYKYTILEAELGAEGLILWQQYQPDGILLDYCLPDIDGLEFLVQLQAQKQSKYLPVVIVTGQGDESLAVQVMKAGASDYLIKRRVTPEELRLAMNSVIEKAKLHGKLQKSEERLKLALESAVMGTWEWNIENNNLICSDFITQIFDLPDGSCLSNYQSLLELVHPDDREALNQSIITAIATGKKYQTEFRVLRLDGAVNWVEARGKVYYDIMAQPTHLVGTFMDISKSKQAELEKQQHFCKERLVNQISQQVSKSLDLEKILNTTVDEVRQFLQCDRVIIFRFQLDGNGQVITESVTSDWDVILGSEIYDPCFDLGWAEEYKRGRIRYIENIYTSNLAQCHIDLLAKFQVKANLVVPILQGENLWGLLIAHQCSASRQWQQVEVDLLQILVTQVGIAIQQSTLFKQLEIELTERKHAQQEQQRLLTLEAAARTEAERANRMKDEFLAVLSHELRSPLNPILGWATVLLKNRNLDATKTTQALKIIERNAKLQVQLIEDLLDVSRILHGKFNLAAKPVNLVDVISSALETVRLAAEVKAISLKFIILNPSSNSNHKGMEIVNSATGLWDIESEIKSLKYNVLGDASRLQQIFWNLLSNAVKFTPHGGAVEVKLEPLGDFFKIIVTDTGKGISPEFLPHVFEYFRQADSATTRKFGGLGLGLAIVRQLVELHGGNIQVESTGEEQGATFTVMLTRIPENFDGNKTENKVKLPTNYFNLKGVQILVVDDDEDSLNFIKFVLEEDGAIVTAVASAFEALKILSDLKPDILVSDIGMPGMDGYALLRQIRAWQAEAGGEIPAVALTAYAGEIDKIQALAVGFQAYLTKPIEPETLVTVVAELAEGRV</sequence>
<comment type="catalytic activity">
    <reaction evidence="1">
        <text>ATP + protein L-histidine = ADP + protein N-phospho-L-histidine.</text>
        <dbReference type="EC" id="2.7.13.3"/>
    </reaction>
</comment>
<feature type="domain" description="PAS" evidence="13">
    <location>
        <begin position="139"/>
        <end position="211"/>
    </location>
</feature>
<protein>
    <recommendedName>
        <fullName evidence="3">histidine kinase</fullName>
        <ecNumber evidence="3">2.7.13.3</ecNumber>
    </recommendedName>
</protein>
<dbReference type="InterPro" id="IPR035965">
    <property type="entry name" value="PAS-like_dom_sf"/>
</dbReference>
<dbReference type="NCBIfam" id="TIGR00229">
    <property type="entry name" value="sensory_box"/>
    <property type="match status" value="1"/>
</dbReference>
<gene>
    <name evidence="15" type="ORF">CK510_07615</name>
</gene>
<feature type="domain" description="PAC" evidence="14">
    <location>
        <begin position="214"/>
        <end position="266"/>
    </location>
</feature>
<evidence type="ECO:0000259" key="13">
    <source>
        <dbReference type="PROSITE" id="PS50112"/>
    </source>
</evidence>
<dbReference type="InterPro" id="IPR003018">
    <property type="entry name" value="GAF"/>
</dbReference>
<dbReference type="EC" id="2.7.13.3" evidence="3"/>
<dbReference type="Pfam" id="PF01590">
    <property type="entry name" value="GAF"/>
    <property type="match status" value="1"/>
</dbReference>
<dbReference type="SUPFAM" id="SSF55874">
    <property type="entry name" value="ATPase domain of HSP90 chaperone/DNA topoisomerase II/histidine kinase"/>
    <property type="match status" value="1"/>
</dbReference>
<dbReference type="Gene3D" id="1.10.287.130">
    <property type="match status" value="1"/>
</dbReference>
<dbReference type="PROSITE" id="PS50112">
    <property type="entry name" value="PAS"/>
    <property type="match status" value="1"/>
</dbReference>
<dbReference type="OrthoDB" id="567960at2"/>
<evidence type="ECO:0000259" key="10">
    <source>
        <dbReference type="PROSITE" id="PS50046"/>
    </source>
</evidence>
<feature type="domain" description="Response regulatory" evidence="12">
    <location>
        <begin position="7"/>
        <end position="126"/>
    </location>
</feature>
<dbReference type="CDD" id="cd00156">
    <property type="entry name" value="REC"/>
    <property type="match status" value="1"/>
</dbReference>
<dbReference type="GO" id="GO:0000155">
    <property type="term" value="F:phosphorelay sensor kinase activity"/>
    <property type="evidence" value="ECO:0007669"/>
    <property type="project" value="InterPro"/>
</dbReference>
<dbReference type="SUPFAM" id="SSF52172">
    <property type="entry name" value="CheY-like"/>
    <property type="match status" value="2"/>
</dbReference>
<evidence type="ECO:0000259" key="12">
    <source>
        <dbReference type="PROSITE" id="PS50110"/>
    </source>
</evidence>
<dbReference type="InterPro" id="IPR011006">
    <property type="entry name" value="CheY-like_superfamily"/>
</dbReference>
<evidence type="ECO:0000256" key="4">
    <source>
        <dbReference type="ARBA" id="ARBA00022553"/>
    </source>
</evidence>
<dbReference type="RefSeq" id="WP_095721130.1">
    <property type="nucleotide sequence ID" value="NZ_NTFS01000057.1"/>
</dbReference>
<dbReference type="PRINTS" id="PR00344">
    <property type="entry name" value="BCTRLSENSOR"/>
</dbReference>
<name>A0A2A2TLW7_9CYAN</name>
<dbReference type="AlphaFoldDB" id="A0A2A2TLW7"/>
<dbReference type="SMART" id="SM00091">
    <property type="entry name" value="PAS"/>
    <property type="match status" value="1"/>
</dbReference>
<evidence type="ECO:0000256" key="6">
    <source>
        <dbReference type="ARBA" id="ARBA00022777"/>
    </source>
</evidence>
<dbReference type="Gene3D" id="3.30.450.40">
    <property type="match status" value="1"/>
</dbReference>
<dbReference type="SMART" id="SM00065">
    <property type="entry name" value="GAF"/>
    <property type="match status" value="1"/>
</dbReference>
<dbReference type="Gene3D" id="3.30.450.20">
    <property type="entry name" value="PAS domain"/>
    <property type="match status" value="1"/>
</dbReference>
<feature type="modified residue" description="4-aspartylphosphate" evidence="9">
    <location>
        <position position="798"/>
    </location>
</feature>
<organism evidence="15 16">
    <name type="scientific">Brunnivagina elsteri CCALA 953</name>
    <dbReference type="NCBI Taxonomy" id="987040"/>
    <lineage>
        <taxon>Bacteria</taxon>
        <taxon>Bacillati</taxon>
        <taxon>Cyanobacteriota</taxon>
        <taxon>Cyanophyceae</taxon>
        <taxon>Nostocales</taxon>
        <taxon>Calotrichaceae</taxon>
        <taxon>Brunnivagina</taxon>
    </lineage>
</organism>
<dbReference type="SMART" id="SM00086">
    <property type="entry name" value="PAC"/>
    <property type="match status" value="1"/>
</dbReference>
<feature type="modified residue" description="4-aspartylphosphate" evidence="9">
    <location>
        <position position="59"/>
    </location>
</feature>
<dbReference type="SMART" id="SM00448">
    <property type="entry name" value="REC"/>
    <property type="match status" value="2"/>
</dbReference>
<dbReference type="Gene3D" id="3.30.565.10">
    <property type="entry name" value="Histidine kinase-like ATPase, C-terminal domain"/>
    <property type="match status" value="1"/>
</dbReference>
<dbReference type="Proteomes" id="UP000218238">
    <property type="component" value="Unassembled WGS sequence"/>
</dbReference>
<dbReference type="SMART" id="SM00387">
    <property type="entry name" value="HATPase_c"/>
    <property type="match status" value="1"/>
</dbReference>
<dbReference type="InterPro" id="IPR001789">
    <property type="entry name" value="Sig_transdc_resp-reg_receiver"/>
</dbReference>
<evidence type="ECO:0000256" key="3">
    <source>
        <dbReference type="ARBA" id="ARBA00012438"/>
    </source>
</evidence>
<comment type="caution">
    <text evidence="15">The sequence shown here is derived from an EMBL/GenBank/DDBJ whole genome shotgun (WGS) entry which is preliminary data.</text>
</comment>
<dbReference type="PANTHER" id="PTHR43547">
    <property type="entry name" value="TWO-COMPONENT HISTIDINE KINASE"/>
    <property type="match status" value="1"/>
</dbReference>
<feature type="domain" description="Response regulatory" evidence="12">
    <location>
        <begin position="749"/>
        <end position="867"/>
    </location>
</feature>
<dbReference type="CDD" id="cd00130">
    <property type="entry name" value="PAS"/>
    <property type="match status" value="1"/>
</dbReference>
<dbReference type="InterPro" id="IPR005467">
    <property type="entry name" value="His_kinase_dom"/>
</dbReference>
<evidence type="ECO:0000256" key="9">
    <source>
        <dbReference type="PROSITE-ProRule" id="PRU00169"/>
    </source>
</evidence>
<dbReference type="InterPro" id="IPR003661">
    <property type="entry name" value="HisK_dim/P_dom"/>
</dbReference>
<dbReference type="PANTHER" id="PTHR43547:SF2">
    <property type="entry name" value="HYBRID SIGNAL TRANSDUCTION HISTIDINE KINASE C"/>
    <property type="match status" value="1"/>
</dbReference>
<dbReference type="InterPro" id="IPR001610">
    <property type="entry name" value="PAC"/>
</dbReference>
<dbReference type="PROSITE" id="PS50110">
    <property type="entry name" value="RESPONSE_REGULATORY"/>
    <property type="match status" value="2"/>
</dbReference>
<keyword evidence="6 15" id="KW-0418">Kinase</keyword>
<accession>A0A2A2TLW7</accession>
<dbReference type="InterPro" id="IPR000700">
    <property type="entry name" value="PAS-assoc_C"/>
</dbReference>
<dbReference type="SUPFAM" id="SSF55781">
    <property type="entry name" value="GAF domain-like"/>
    <property type="match status" value="1"/>
</dbReference>
<keyword evidence="4 9" id="KW-0597">Phosphoprotein</keyword>
<evidence type="ECO:0000256" key="5">
    <source>
        <dbReference type="ARBA" id="ARBA00022679"/>
    </source>
</evidence>
<evidence type="ECO:0000256" key="2">
    <source>
        <dbReference type="ARBA" id="ARBA00006402"/>
    </source>
</evidence>
<dbReference type="FunFam" id="3.30.565.10:FF:000006">
    <property type="entry name" value="Sensor histidine kinase WalK"/>
    <property type="match status" value="1"/>
</dbReference>
<dbReference type="Pfam" id="PF00072">
    <property type="entry name" value="Response_reg"/>
    <property type="match status" value="2"/>
</dbReference>
<dbReference type="Pfam" id="PF00512">
    <property type="entry name" value="HisKA"/>
    <property type="match status" value="1"/>
</dbReference>
<dbReference type="SUPFAM" id="SSF47384">
    <property type="entry name" value="Homodimeric domain of signal transducing histidine kinase"/>
    <property type="match status" value="1"/>
</dbReference>
<dbReference type="Gene3D" id="3.40.50.2300">
    <property type="match status" value="2"/>
</dbReference>
<dbReference type="Gene3D" id="2.10.70.100">
    <property type="match status" value="1"/>
</dbReference>
<feature type="domain" description="Histidine kinase" evidence="11">
    <location>
        <begin position="477"/>
        <end position="724"/>
    </location>
</feature>
<reference evidence="15 16" key="1">
    <citation type="submission" date="2017-08" db="EMBL/GenBank/DDBJ databases">
        <title>Draft genome sequence of filamentous cyanobacterium Calothrix elsteri CCALA 953.</title>
        <authorList>
            <person name="Gagunashvili A.N."/>
            <person name="Elster J."/>
            <person name="Andresson O.S."/>
        </authorList>
    </citation>
    <scope>NUCLEOTIDE SEQUENCE [LARGE SCALE GENOMIC DNA]</scope>
    <source>
        <strain evidence="15 16">CCALA 953</strain>
    </source>
</reference>